<dbReference type="InterPro" id="IPR025351">
    <property type="entry name" value="Pvc16_N"/>
</dbReference>
<keyword evidence="3" id="KW-1185">Reference proteome</keyword>
<dbReference type="RefSeq" id="WP_123849108.1">
    <property type="nucleotide sequence ID" value="NZ_RPDH01000003.1"/>
</dbReference>
<accession>A0A3N4P9X6</accession>
<reference evidence="2 3" key="1">
    <citation type="submission" date="2018-11" db="EMBL/GenBank/DDBJ databases">
        <title>Chitinophaga lutea sp.nov., isolate from arsenic contaminated soil.</title>
        <authorList>
            <person name="Zong Y."/>
        </authorList>
    </citation>
    <scope>NUCLEOTIDE SEQUENCE [LARGE SCALE GENOMIC DNA]</scope>
    <source>
        <strain evidence="2 3">ZY74</strain>
    </source>
</reference>
<comment type="caution">
    <text evidence="2">The sequence shown here is derived from an EMBL/GenBank/DDBJ whole genome shotgun (WGS) entry which is preliminary data.</text>
</comment>
<dbReference type="EMBL" id="RPDH01000003">
    <property type="protein sequence ID" value="RPE05463.1"/>
    <property type="molecule type" value="Genomic_DNA"/>
</dbReference>
<protein>
    <submittedName>
        <fullName evidence="2">DUF4255 domain-containing protein</fullName>
    </submittedName>
</protein>
<proteinExistence type="predicted"/>
<dbReference type="AlphaFoldDB" id="A0A3N4P9X6"/>
<dbReference type="Pfam" id="PF14065">
    <property type="entry name" value="Pvc16_N"/>
    <property type="match status" value="1"/>
</dbReference>
<evidence type="ECO:0000313" key="2">
    <source>
        <dbReference type="EMBL" id="RPE05463.1"/>
    </source>
</evidence>
<evidence type="ECO:0000313" key="3">
    <source>
        <dbReference type="Proteomes" id="UP000278351"/>
    </source>
</evidence>
<gene>
    <name evidence="2" type="ORF">EGT74_24055</name>
</gene>
<feature type="domain" description="Pvc16 N-terminal" evidence="1">
    <location>
        <begin position="27"/>
        <end position="165"/>
    </location>
</feature>
<name>A0A3N4P9X6_9BACT</name>
<sequence>MLAEALNSIKSAISPEFAGGEFDIGNIANPPANAAPVLLSLVNLKEESAMKNSAYSRVNSNTLKTEYFNPFVYLNAYLMFSSRRTAYAGAIADIAKVVRFMQGQNVFDATYDGVDYKTVVNLYSPTFEDLNHIWAILGGKIYPSIMYIMRVSELKSNKVTTGDGIIETIENKFSVIQPKP</sequence>
<dbReference type="Proteomes" id="UP000278351">
    <property type="component" value="Unassembled WGS sequence"/>
</dbReference>
<organism evidence="2 3">
    <name type="scientific">Chitinophaga lutea</name>
    <dbReference type="NCBI Taxonomy" id="2488634"/>
    <lineage>
        <taxon>Bacteria</taxon>
        <taxon>Pseudomonadati</taxon>
        <taxon>Bacteroidota</taxon>
        <taxon>Chitinophagia</taxon>
        <taxon>Chitinophagales</taxon>
        <taxon>Chitinophagaceae</taxon>
        <taxon>Chitinophaga</taxon>
    </lineage>
</organism>
<evidence type="ECO:0000259" key="1">
    <source>
        <dbReference type="Pfam" id="PF14065"/>
    </source>
</evidence>
<dbReference type="OrthoDB" id="7560784at2"/>